<dbReference type="Pfam" id="PF09380">
    <property type="entry name" value="FERM_C"/>
    <property type="match status" value="1"/>
</dbReference>
<gene>
    <name evidence="6" type="ORF">NMOB1V02_LOCUS1496</name>
</gene>
<dbReference type="SUPFAM" id="SSF50729">
    <property type="entry name" value="PH domain-like"/>
    <property type="match status" value="1"/>
</dbReference>
<dbReference type="PANTHER" id="PTHR23280:SF4">
    <property type="entry name" value="BAND 4.1-LIKE PROTEIN 4A"/>
    <property type="match status" value="1"/>
</dbReference>
<feature type="compositionally biased region" description="Basic and acidic residues" evidence="3">
    <location>
        <begin position="325"/>
        <end position="335"/>
    </location>
</feature>
<dbReference type="Gene3D" id="2.30.29.30">
    <property type="entry name" value="Pleckstrin-homology domain (PH domain)/Phosphotyrosine-binding domain (PTB)"/>
    <property type="match status" value="1"/>
</dbReference>
<keyword evidence="2" id="KW-0965">Cell junction</keyword>
<feature type="region of interest" description="Disordered" evidence="3">
    <location>
        <begin position="405"/>
        <end position="583"/>
    </location>
</feature>
<evidence type="ECO:0000256" key="3">
    <source>
        <dbReference type="SAM" id="MobiDB-lite"/>
    </source>
</evidence>
<evidence type="ECO:0000313" key="7">
    <source>
        <dbReference type="Proteomes" id="UP000678499"/>
    </source>
</evidence>
<evidence type="ECO:0000256" key="4">
    <source>
        <dbReference type="SAM" id="SignalP"/>
    </source>
</evidence>
<keyword evidence="4" id="KW-0732">Signal</keyword>
<dbReference type="SMART" id="SM01196">
    <property type="entry name" value="FERM_C"/>
    <property type="match status" value="1"/>
</dbReference>
<feature type="region of interest" description="Disordered" evidence="3">
    <location>
        <begin position="325"/>
        <end position="349"/>
    </location>
</feature>
<dbReference type="Gene3D" id="3.10.20.90">
    <property type="entry name" value="Phosphatidylinositol 3-kinase Catalytic Subunit, Chain A, domain 1"/>
    <property type="match status" value="1"/>
</dbReference>
<evidence type="ECO:0000256" key="2">
    <source>
        <dbReference type="ARBA" id="ARBA00022949"/>
    </source>
</evidence>
<dbReference type="InterPro" id="IPR019748">
    <property type="entry name" value="FERM_central"/>
</dbReference>
<dbReference type="InterPro" id="IPR018980">
    <property type="entry name" value="FERM_PH-like_C"/>
</dbReference>
<comment type="subcellular location">
    <subcellularLocation>
        <location evidence="1">Cell junction</location>
    </subcellularLocation>
</comment>
<proteinExistence type="predicted"/>
<dbReference type="GO" id="GO:0070161">
    <property type="term" value="C:anchoring junction"/>
    <property type="evidence" value="ECO:0007669"/>
    <property type="project" value="UniProtKB-SubCell"/>
</dbReference>
<dbReference type="InterPro" id="IPR014847">
    <property type="entry name" value="FA"/>
</dbReference>
<feature type="compositionally biased region" description="Basic residues" evidence="3">
    <location>
        <begin position="472"/>
        <end position="483"/>
    </location>
</feature>
<reference evidence="6" key="1">
    <citation type="submission" date="2020-11" db="EMBL/GenBank/DDBJ databases">
        <authorList>
            <person name="Tran Van P."/>
        </authorList>
    </citation>
    <scope>NUCLEOTIDE SEQUENCE</scope>
</reference>
<feature type="domain" description="FERM" evidence="5">
    <location>
        <begin position="1"/>
        <end position="291"/>
    </location>
</feature>
<dbReference type="PROSITE" id="PS50057">
    <property type="entry name" value="FERM_3"/>
    <property type="match status" value="1"/>
</dbReference>
<dbReference type="AlphaFoldDB" id="A0A7R9BGN5"/>
<dbReference type="SMART" id="SM01195">
    <property type="entry name" value="FA"/>
    <property type="match status" value="1"/>
</dbReference>
<protein>
    <recommendedName>
        <fullName evidence="5">FERM domain-containing protein</fullName>
    </recommendedName>
</protein>
<dbReference type="PANTHER" id="PTHR23280">
    <property type="entry name" value="4.1 G PROTEIN"/>
    <property type="match status" value="1"/>
</dbReference>
<dbReference type="EMBL" id="OA882187">
    <property type="protein sequence ID" value="CAD7273619.1"/>
    <property type="molecule type" value="Genomic_DNA"/>
</dbReference>
<dbReference type="Proteomes" id="UP000678499">
    <property type="component" value="Unassembled WGS sequence"/>
</dbReference>
<keyword evidence="7" id="KW-1185">Reference proteome</keyword>
<dbReference type="InterPro" id="IPR000299">
    <property type="entry name" value="FERM_domain"/>
</dbReference>
<evidence type="ECO:0000313" key="6">
    <source>
        <dbReference type="EMBL" id="CAD7273619.1"/>
    </source>
</evidence>
<feature type="compositionally biased region" description="Low complexity" evidence="3">
    <location>
        <begin position="458"/>
        <end position="468"/>
    </location>
</feature>
<dbReference type="OrthoDB" id="6235974at2759"/>
<dbReference type="GO" id="GO:0031032">
    <property type="term" value="P:actomyosin structure organization"/>
    <property type="evidence" value="ECO:0007669"/>
    <property type="project" value="TreeGrafter"/>
</dbReference>
<dbReference type="Pfam" id="PF09379">
    <property type="entry name" value="FERM_N"/>
    <property type="match status" value="1"/>
</dbReference>
<sequence length="722" mass="81088">MMSSRVVAIMICTVWFVLQIFPYSKRPVCAGRGLVALISALCVLSEPVGRQPEAKSRSLRVMCCGASGIDAAMKWLRIFGGDHAPQPADKRGGNLFLVKIMLLDDTEIVHEISTDMKGGEVLDQVFKRLNLLETPYFGLRYLDRTGQTAGYVSELRLFPSQTAELEEKIAELHRGLLGQVPAVAEMKFLEKVKWLDLYGVDLHPVMGEGNIEYFVGLTPSGVLVLKNKSKVGYYFWPRISKVYFQRRYFMLRVKDGASQERTFGFELPTRQACKHLWRCCVEHHAFFRLTGGGPATGLGNKPPATPKLTTKAFSFVSKFRYSGRTQKEAMEDAKRNARTPPPDFPRRVSKRQNYLKQRRIASGNPSFSDSELACDNKENLRSLNGSTGSSSTLPRIFLSVPKPKANSVILPDSPQSSRPGTRWNSQRGLFSNQSPRSIRSAEVSRRRLHKSEQTLGRSSSVDSITSNDSSRRCRKRHHHHSSRHNSDNESEKSTRSGVSNRHHHFYQNRASRNVMSGKESESDFSDPQAIQRRANQNVDASKHKTEDEVWRSAESGHDVEQRIRRTHRSRSRSPGAAASRARNQLLPEQVRQHMAFNLVDPSEHGMSVDQLRDIPYTKVETNGRPLKIHYSPQAKKVYVKKGVGTPGFPSPVYTQQTMRKDVGYRGINSGYVASRMPVPQPRNSQYYKSSDYVNQSLCASIGVPAAAGQVQGASSQELSTEL</sequence>
<evidence type="ECO:0000256" key="1">
    <source>
        <dbReference type="ARBA" id="ARBA00004282"/>
    </source>
</evidence>
<accession>A0A7R9BGN5</accession>
<evidence type="ECO:0000259" key="5">
    <source>
        <dbReference type="PROSITE" id="PS50057"/>
    </source>
</evidence>
<organism evidence="6">
    <name type="scientific">Notodromas monacha</name>
    <dbReference type="NCBI Taxonomy" id="399045"/>
    <lineage>
        <taxon>Eukaryota</taxon>
        <taxon>Metazoa</taxon>
        <taxon>Ecdysozoa</taxon>
        <taxon>Arthropoda</taxon>
        <taxon>Crustacea</taxon>
        <taxon>Oligostraca</taxon>
        <taxon>Ostracoda</taxon>
        <taxon>Podocopa</taxon>
        <taxon>Podocopida</taxon>
        <taxon>Cypridocopina</taxon>
        <taxon>Cypridoidea</taxon>
        <taxon>Cyprididae</taxon>
        <taxon>Notodromas</taxon>
    </lineage>
</organism>
<feature type="compositionally biased region" description="Polar residues" evidence="3">
    <location>
        <begin position="413"/>
        <end position="437"/>
    </location>
</feature>
<dbReference type="EMBL" id="CAJPEX010000150">
    <property type="protein sequence ID" value="CAG0913771.1"/>
    <property type="molecule type" value="Genomic_DNA"/>
</dbReference>
<feature type="compositionally biased region" description="Basic and acidic residues" evidence="3">
    <location>
        <begin position="540"/>
        <end position="563"/>
    </location>
</feature>
<dbReference type="InterPro" id="IPR011993">
    <property type="entry name" value="PH-like_dom_sf"/>
</dbReference>
<dbReference type="GO" id="GO:0005856">
    <property type="term" value="C:cytoskeleton"/>
    <property type="evidence" value="ECO:0007669"/>
    <property type="project" value="TreeGrafter"/>
</dbReference>
<dbReference type="SUPFAM" id="SSF47031">
    <property type="entry name" value="Second domain of FERM"/>
    <property type="match status" value="1"/>
</dbReference>
<dbReference type="FunFam" id="2.30.29.30:FF:000002">
    <property type="entry name" value="Band 4.1-like protein 5 isoform 1"/>
    <property type="match status" value="1"/>
</dbReference>
<dbReference type="InterPro" id="IPR019747">
    <property type="entry name" value="FERM_CS"/>
</dbReference>
<dbReference type="InterPro" id="IPR018979">
    <property type="entry name" value="FERM_N"/>
</dbReference>
<dbReference type="SUPFAM" id="SSF54236">
    <property type="entry name" value="Ubiquitin-like"/>
    <property type="match status" value="1"/>
</dbReference>
<dbReference type="CDD" id="cd13186">
    <property type="entry name" value="FERM_C_NBL4_NBL5"/>
    <property type="match status" value="1"/>
</dbReference>
<feature type="compositionally biased region" description="Low complexity" evidence="3">
    <location>
        <begin position="572"/>
        <end position="582"/>
    </location>
</feature>
<dbReference type="InterPro" id="IPR035963">
    <property type="entry name" value="FERM_2"/>
</dbReference>
<feature type="signal peptide" evidence="4">
    <location>
        <begin position="1"/>
        <end position="19"/>
    </location>
</feature>
<feature type="compositionally biased region" description="Basic and acidic residues" evidence="3">
    <location>
        <begin position="484"/>
        <end position="494"/>
    </location>
</feature>
<dbReference type="Pfam" id="PF08736">
    <property type="entry name" value="FA"/>
    <property type="match status" value="1"/>
</dbReference>
<dbReference type="CDD" id="cd14473">
    <property type="entry name" value="FERM_B-lobe"/>
    <property type="match status" value="1"/>
</dbReference>
<name>A0A7R9BGN5_9CRUS</name>
<dbReference type="InterPro" id="IPR029071">
    <property type="entry name" value="Ubiquitin-like_domsf"/>
</dbReference>
<dbReference type="PROSITE" id="PS00661">
    <property type="entry name" value="FERM_2"/>
    <property type="match status" value="1"/>
</dbReference>
<feature type="chain" id="PRO_5036210044" description="FERM domain-containing protein" evidence="4">
    <location>
        <begin position="20"/>
        <end position="722"/>
    </location>
</feature>